<evidence type="ECO:0000256" key="4">
    <source>
        <dbReference type="ARBA" id="ARBA00005366"/>
    </source>
</evidence>
<proteinExistence type="inferred from homology"/>
<gene>
    <name evidence="20" type="ORF">BDV26DRAFT_272213</name>
</gene>
<name>A0A5N7AWI4_9EURO</name>
<dbReference type="GO" id="GO:0072686">
    <property type="term" value="C:mitotic spindle"/>
    <property type="evidence" value="ECO:0007669"/>
    <property type="project" value="InterPro"/>
</dbReference>
<keyword evidence="12" id="KW-0175">Coiled coil</keyword>
<keyword evidence="21" id="KW-1185">Reference proteome</keyword>
<evidence type="ECO:0000256" key="19">
    <source>
        <dbReference type="SAM" id="MobiDB-lite"/>
    </source>
</evidence>
<evidence type="ECO:0000256" key="11">
    <source>
        <dbReference type="ARBA" id="ARBA00022838"/>
    </source>
</evidence>
<sequence>MAFRSTAEEMERLQLSDEDTDDLWDSPSKRGSRKVNRIPVKEESTTPPPLSSHDGETLFDRQEAREAALRNELQSVRNINQVIEGLLGSLDRAKGNMDTVSRTVDSASTLLNTWTRILSQTEHNQRLILNPNWQGAVQDVADLENEERLKQQAAERRERELQEQREAAARRAEEEEKKRRTQAAARGTRGRVRSSGLGRTPSVSYSRTNPSTTRTTSTATRGSTTTTTRRPVSGIARGPSVTRGRGRT</sequence>
<evidence type="ECO:0000256" key="17">
    <source>
        <dbReference type="ARBA" id="ARBA00044152"/>
    </source>
</evidence>
<keyword evidence="5" id="KW-0158">Chromosome</keyword>
<organism evidence="20 21">
    <name type="scientific">Aspergillus bertholletiae</name>
    <dbReference type="NCBI Taxonomy" id="1226010"/>
    <lineage>
        <taxon>Eukaryota</taxon>
        <taxon>Fungi</taxon>
        <taxon>Dikarya</taxon>
        <taxon>Ascomycota</taxon>
        <taxon>Pezizomycotina</taxon>
        <taxon>Eurotiomycetes</taxon>
        <taxon>Eurotiomycetidae</taxon>
        <taxon>Eurotiales</taxon>
        <taxon>Aspergillaceae</taxon>
        <taxon>Aspergillus</taxon>
        <taxon>Aspergillus subgen. Circumdati</taxon>
    </lineage>
</organism>
<dbReference type="InterPro" id="IPR013960">
    <property type="entry name" value="DASH_Duo1"/>
</dbReference>
<dbReference type="PANTHER" id="PTHR28216">
    <property type="entry name" value="DASH COMPLEX SUBUNIT DUO1"/>
    <property type="match status" value="1"/>
</dbReference>
<evidence type="ECO:0000256" key="13">
    <source>
        <dbReference type="ARBA" id="ARBA00023212"/>
    </source>
</evidence>
<evidence type="ECO:0000256" key="12">
    <source>
        <dbReference type="ARBA" id="ARBA00023054"/>
    </source>
</evidence>
<keyword evidence="7" id="KW-0132">Cell division</keyword>
<evidence type="ECO:0000256" key="8">
    <source>
        <dbReference type="ARBA" id="ARBA00022701"/>
    </source>
</evidence>
<evidence type="ECO:0000256" key="15">
    <source>
        <dbReference type="ARBA" id="ARBA00023306"/>
    </source>
</evidence>
<dbReference type="GO" id="GO:0042729">
    <property type="term" value="C:DASH complex"/>
    <property type="evidence" value="ECO:0007669"/>
    <property type="project" value="InterPro"/>
</dbReference>
<keyword evidence="10" id="KW-0159">Chromosome partition</keyword>
<accession>A0A5N7AWI4</accession>
<dbReference type="EMBL" id="ML736317">
    <property type="protein sequence ID" value="KAE8373389.1"/>
    <property type="molecule type" value="Genomic_DNA"/>
</dbReference>
<protein>
    <recommendedName>
        <fullName evidence="17">DASH complex subunit DUO1</fullName>
    </recommendedName>
    <alternativeName>
        <fullName evidence="18">Outer kinetochore protein DUO1</fullName>
    </alternativeName>
</protein>
<keyword evidence="9" id="KW-0498">Mitosis</keyword>
<feature type="compositionally biased region" description="Basic and acidic residues" evidence="19">
    <location>
        <begin position="148"/>
        <end position="178"/>
    </location>
</feature>
<feature type="region of interest" description="Disordered" evidence="19">
    <location>
        <begin position="1"/>
        <end position="54"/>
    </location>
</feature>
<dbReference type="GO" id="GO:0007059">
    <property type="term" value="P:chromosome segregation"/>
    <property type="evidence" value="ECO:0007669"/>
    <property type="project" value="UniProtKB-KW"/>
</dbReference>
<dbReference type="GO" id="GO:0000278">
    <property type="term" value="P:mitotic cell cycle"/>
    <property type="evidence" value="ECO:0007669"/>
    <property type="project" value="InterPro"/>
</dbReference>
<evidence type="ECO:0000256" key="2">
    <source>
        <dbReference type="ARBA" id="ARBA00004186"/>
    </source>
</evidence>
<evidence type="ECO:0000256" key="9">
    <source>
        <dbReference type="ARBA" id="ARBA00022776"/>
    </source>
</evidence>
<keyword evidence="14" id="KW-0539">Nucleus</keyword>
<feature type="compositionally biased region" description="Low complexity" evidence="19">
    <location>
        <begin position="182"/>
        <end position="230"/>
    </location>
</feature>
<keyword evidence="13" id="KW-0206">Cytoskeleton</keyword>
<evidence type="ECO:0000256" key="16">
    <source>
        <dbReference type="ARBA" id="ARBA00023328"/>
    </source>
</evidence>
<comment type="subcellular location">
    <subcellularLocation>
        <location evidence="3">Chromosome</location>
        <location evidence="3">Centromere</location>
        <location evidence="3">Kinetochore</location>
    </subcellularLocation>
    <subcellularLocation>
        <location evidence="2">Cytoplasm</location>
        <location evidence="2">Cytoskeleton</location>
        <location evidence="2">Spindle</location>
    </subcellularLocation>
    <subcellularLocation>
        <location evidence="1">Nucleus</location>
    </subcellularLocation>
</comment>
<evidence type="ECO:0000256" key="3">
    <source>
        <dbReference type="ARBA" id="ARBA00004629"/>
    </source>
</evidence>
<evidence type="ECO:0000313" key="21">
    <source>
        <dbReference type="Proteomes" id="UP000326198"/>
    </source>
</evidence>
<comment type="similarity">
    <text evidence="4">Belongs to the DASH complex DUO1 family.</text>
</comment>
<dbReference type="PANTHER" id="PTHR28216:SF1">
    <property type="entry name" value="DASH COMPLEX SUBUNIT DUO1"/>
    <property type="match status" value="1"/>
</dbReference>
<dbReference type="AlphaFoldDB" id="A0A5N7AWI4"/>
<evidence type="ECO:0000256" key="14">
    <source>
        <dbReference type="ARBA" id="ARBA00023242"/>
    </source>
</evidence>
<feature type="compositionally biased region" description="Basic and acidic residues" evidence="19">
    <location>
        <begin position="1"/>
        <end position="15"/>
    </location>
</feature>
<evidence type="ECO:0000256" key="18">
    <source>
        <dbReference type="ARBA" id="ARBA00044358"/>
    </source>
</evidence>
<reference evidence="20 21" key="1">
    <citation type="submission" date="2019-04" db="EMBL/GenBank/DDBJ databases">
        <title>Friends and foes A comparative genomics studyof 23 Aspergillus species from section Flavi.</title>
        <authorList>
            <consortium name="DOE Joint Genome Institute"/>
            <person name="Kjaerbolling I."/>
            <person name="Vesth T."/>
            <person name="Frisvad J.C."/>
            <person name="Nybo J.L."/>
            <person name="Theobald S."/>
            <person name="Kildgaard S."/>
            <person name="Isbrandt T."/>
            <person name="Kuo A."/>
            <person name="Sato A."/>
            <person name="Lyhne E.K."/>
            <person name="Kogle M.E."/>
            <person name="Wiebenga A."/>
            <person name="Kun R.S."/>
            <person name="Lubbers R.J."/>
            <person name="Makela M.R."/>
            <person name="Barry K."/>
            <person name="Chovatia M."/>
            <person name="Clum A."/>
            <person name="Daum C."/>
            <person name="Haridas S."/>
            <person name="He G."/>
            <person name="LaButti K."/>
            <person name="Lipzen A."/>
            <person name="Mondo S."/>
            <person name="Riley R."/>
            <person name="Salamov A."/>
            <person name="Simmons B.A."/>
            <person name="Magnuson J.K."/>
            <person name="Henrissat B."/>
            <person name="Mortensen U.H."/>
            <person name="Larsen T.O."/>
            <person name="Devries R.P."/>
            <person name="Grigoriev I.V."/>
            <person name="Machida M."/>
            <person name="Baker S.E."/>
            <person name="Andersen M.R."/>
        </authorList>
    </citation>
    <scope>NUCLEOTIDE SEQUENCE [LARGE SCALE GENOMIC DNA]</scope>
    <source>
        <strain evidence="20 21">IBT 29228</strain>
    </source>
</reference>
<keyword evidence="11" id="KW-0995">Kinetochore</keyword>
<evidence type="ECO:0000256" key="7">
    <source>
        <dbReference type="ARBA" id="ARBA00022618"/>
    </source>
</evidence>
<keyword evidence="15" id="KW-0131">Cell cycle</keyword>
<dbReference type="Proteomes" id="UP000326198">
    <property type="component" value="Unassembled WGS sequence"/>
</dbReference>
<dbReference type="Pfam" id="PF08651">
    <property type="entry name" value="DASH_Duo1"/>
    <property type="match status" value="1"/>
</dbReference>
<evidence type="ECO:0000256" key="6">
    <source>
        <dbReference type="ARBA" id="ARBA00022490"/>
    </source>
</evidence>
<dbReference type="GO" id="GO:0005874">
    <property type="term" value="C:microtubule"/>
    <property type="evidence" value="ECO:0007669"/>
    <property type="project" value="UniProtKB-KW"/>
</dbReference>
<dbReference type="OrthoDB" id="5599235at2759"/>
<evidence type="ECO:0000313" key="20">
    <source>
        <dbReference type="EMBL" id="KAE8373389.1"/>
    </source>
</evidence>
<keyword evidence="16" id="KW-0137">Centromere</keyword>
<evidence type="ECO:0000256" key="10">
    <source>
        <dbReference type="ARBA" id="ARBA00022829"/>
    </source>
</evidence>
<evidence type="ECO:0000256" key="1">
    <source>
        <dbReference type="ARBA" id="ARBA00004123"/>
    </source>
</evidence>
<keyword evidence="8" id="KW-0493">Microtubule</keyword>
<evidence type="ECO:0000256" key="5">
    <source>
        <dbReference type="ARBA" id="ARBA00022454"/>
    </source>
</evidence>
<keyword evidence="6" id="KW-0963">Cytoplasm</keyword>
<feature type="region of interest" description="Disordered" evidence="19">
    <location>
        <begin position="148"/>
        <end position="248"/>
    </location>
</feature>
<dbReference type="GO" id="GO:0051301">
    <property type="term" value="P:cell division"/>
    <property type="evidence" value="ECO:0007669"/>
    <property type="project" value="UniProtKB-KW"/>
</dbReference>